<keyword evidence="5" id="KW-1185">Reference proteome</keyword>
<keyword evidence="2" id="KW-0812">Transmembrane</keyword>
<keyword evidence="2" id="KW-1133">Transmembrane helix</keyword>
<reference evidence="4 5" key="1">
    <citation type="journal article" date="2013" name="Nature">
        <title>Insights into bilaterian evolution from three spiralian genomes.</title>
        <authorList>
            <person name="Simakov O."/>
            <person name="Marletaz F."/>
            <person name="Cho S.J."/>
            <person name="Edsinger-Gonzales E."/>
            <person name="Havlak P."/>
            <person name="Hellsten U."/>
            <person name="Kuo D.H."/>
            <person name="Larsson T."/>
            <person name="Lv J."/>
            <person name="Arendt D."/>
            <person name="Savage R."/>
            <person name="Osoegawa K."/>
            <person name="de Jong P."/>
            <person name="Grimwood J."/>
            <person name="Chapman J.A."/>
            <person name="Shapiro H."/>
            <person name="Aerts A."/>
            <person name="Otillar R.P."/>
            <person name="Terry A.Y."/>
            <person name="Boore J.L."/>
            <person name="Grigoriev I.V."/>
            <person name="Lindberg D.R."/>
            <person name="Seaver E.C."/>
            <person name="Weisblat D.A."/>
            <person name="Putnam N.H."/>
            <person name="Rokhsar D.S."/>
        </authorList>
    </citation>
    <scope>NUCLEOTIDE SEQUENCE [LARGE SCALE GENOMIC DNA]</scope>
</reference>
<evidence type="ECO:0000256" key="2">
    <source>
        <dbReference type="SAM" id="Phobius"/>
    </source>
</evidence>
<keyword evidence="2" id="KW-0472">Membrane</keyword>
<name>V4BET7_LOTGI</name>
<dbReference type="Proteomes" id="UP000030746">
    <property type="component" value="Unassembled WGS sequence"/>
</dbReference>
<dbReference type="CTD" id="20236427"/>
<feature type="chain" id="PRO_5005713965" description="CUB domain-containing protein" evidence="3">
    <location>
        <begin position="23"/>
        <end position="708"/>
    </location>
</feature>
<keyword evidence="3" id="KW-0732">Signal</keyword>
<feature type="region of interest" description="Disordered" evidence="1">
    <location>
        <begin position="417"/>
        <end position="454"/>
    </location>
</feature>
<evidence type="ECO:0008006" key="6">
    <source>
        <dbReference type="Google" id="ProtNLM"/>
    </source>
</evidence>
<evidence type="ECO:0000256" key="3">
    <source>
        <dbReference type="SAM" id="SignalP"/>
    </source>
</evidence>
<feature type="region of interest" description="Disordered" evidence="1">
    <location>
        <begin position="298"/>
        <end position="332"/>
    </location>
</feature>
<dbReference type="EMBL" id="KB202953">
    <property type="protein sequence ID" value="ESO87349.1"/>
    <property type="molecule type" value="Genomic_DNA"/>
</dbReference>
<dbReference type="KEGG" id="lgi:LOTGIDRAFT_154844"/>
<feature type="compositionally biased region" description="Polar residues" evidence="1">
    <location>
        <begin position="435"/>
        <end position="454"/>
    </location>
</feature>
<dbReference type="GeneID" id="20236427"/>
<evidence type="ECO:0000256" key="1">
    <source>
        <dbReference type="SAM" id="MobiDB-lite"/>
    </source>
</evidence>
<dbReference type="HOGENOM" id="CLU_389952_0_0_1"/>
<feature type="compositionally biased region" description="Basic and acidic residues" evidence="1">
    <location>
        <begin position="470"/>
        <end position="501"/>
    </location>
</feature>
<feature type="compositionally biased region" description="Basic and acidic residues" evidence="1">
    <location>
        <begin position="417"/>
        <end position="429"/>
    </location>
</feature>
<feature type="signal peptide" evidence="3">
    <location>
        <begin position="1"/>
        <end position="22"/>
    </location>
</feature>
<feature type="region of interest" description="Disordered" evidence="1">
    <location>
        <begin position="635"/>
        <end position="656"/>
    </location>
</feature>
<accession>V4BET7</accession>
<evidence type="ECO:0000313" key="5">
    <source>
        <dbReference type="Proteomes" id="UP000030746"/>
    </source>
</evidence>
<feature type="transmembrane region" description="Helical" evidence="2">
    <location>
        <begin position="355"/>
        <end position="378"/>
    </location>
</feature>
<sequence length="708" mass="79720">MGNLKVEPKMLFLILICFFIQATKVSYTQRYYSTGNTRYSYVDPDYCVVCGCFETGLTEHTLSCKENEVIRMEFNYNQIKSKPYDHDTSKSCILIRDGQDYCNSGLSDYNVMTTYTDRVEVYRNCTLQNTCTIIINPVKEGTFGEINVKLVRYPYVCESNIQNISMPITKRLSNPVFYFKGLDYINKTIDCDCSVYKNSGNLTVIIFYLHGDNICNKFNILPNTQLISCTEENVQLYTTPQNIQSNVLNIKIRNMTVTGDEVVFFKVHGDDLNINCTGCTEISEPVSTKSSNLTTTTALNSDHVSPTSTSHHSRALTDSSTTNLNSGRGASNQSLNNVDVISKAEYEEKLNQTNAMFGGIIATIIILVILGIGIYCLVRKRRQLKNVRKEEQQPVSSQGNAGDYAHYNYVDLDLSKETNTSDKQPENSKAKHSGQHSPKLNAQQGADKSPNANTIASPNLYLELEADAQDDSKPTVETDAFQKPEANELYIEPRKINEENQKPVTQEQKESNSTPTIVSNTDDLMEDTYNHIGDNIEPITARNKVPSGNYMKPIAKLKPIRYNQNSTDGVPIVTLNQNQPKDLNNPQVNLNPSADEYSHIEMNRIQKVPKSIQGKYDHIDDRLVIMDSPVDRENTYSHIPDIPKVKTPKPSPRMKDKLPKSADLLTAGDFYENVDLNQQLKADNSVGANSLYKDEIEDTYNHLENTIV</sequence>
<organism evidence="4 5">
    <name type="scientific">Lottia gigantea</name>
    <name type="common">Giant owl limpet</name>
    <dbReference type="NCBI Taxonomy" id="225164"/>
    <lineage>
        <taxon>Eukaryota</taxon>
        <taxon>Metazoa</taxon>
        <taxon>Spiralia</taxon>
        <taxon>Lophotrochozoa</taxon>
        <taxon>Mollusca</taxon>
        <taxon>Gastropoda</taxon>
        <taxon>Patellogastropoda</taxon>
        <taxon>Lottioidea</taxon>
        <taxon>Lottiidae</taxon>
        <taxon>Lottia</taxon>
    </lineage>
</organism>
<feature type="region of interest" description="Disordered" evidence="1">
    <location>
        <begin position="469"/>
        <end position="520"/>
    </location>
</feature>
<evidence type="ECO:0000313" key="4">
    <source>
        <dbReference type="EMBL" id="ESO87349.1"/>
    </source>
</evidence>
<feature type="compositionally biased region" description="Polar residues" evidence="1">
    <location>
        <begin position="502"/>
        <end position="520"/>
    </location>
</feature>
<feature type="compositionally biased region" description="Polar residues" evidence="1">
    <location>
        <begin position="302"/>
        <end position="332"/>
    </location>
</feature>
<protein>
    <recommendedName>
        <fullName evidence="6">CUB domain-containing protein</fullName>
    </recommendedName>
</protein>
<dbReference type="AlphaFoldDB" id="V4BET7"/>
<dbReference type="RefSeq" id="XP_009062292.1">
    <property type="nucleotide sequence ID" value="XM_009064044.1"/>
</dbReference>
<gene>
    <name evidence="4" type="ORF">LOTGIDRAFT_154844</name>
</gene>
<proteinExistence type="predicted"/>